<comment type="similarity">
    <text evidence="6">Belongs to the Mrp/NBP35 ATP-binding proteins family.</text>
</comment>
<dbReference type="InterPro" id="IPR000808">
    <property type="entry name" value="Mrp-like_CS"/>
</dbReference>
<comment type="function">
    <text evidence="6">Binds and transfers iron-sulfur (Fe-S) clusters to target apoproteins. Can hydrolyze ATP.</text>
</comment>
<dbReference type="InterPro" id="IPR003731">
    <property type="entry name" value="Di-Nase_FeMo-co_biosynth"/>
</dbReference>
<keyword evidence="4 6" id="KW-0408">Iron</keyword>
<dbReference type="InterPro" id="IPR019591">
    <property type="entry name" value="Mrp/NBP35_ATP-bd"/>
</dbReference>
<dbReference type="Gene3D" id="3.40.50.300">
    <property type="entry name" value="P-loop containing nucleotide triphosphate hydrolases"/>
    <property type="match status" value="1"/>
</dbReference>
<keyword evidence="1 6" id="KW-0479">Metal-binding</keyword>
<feature type="domain" description="Dinitrogenase iron-molybdenum cofactor biosynthesis" evidence="8">
    <location>
        <begin position="305"/>
        <end position="394"/>
    </location>
</feature>
<dbReference type="Gene3D" id="3.30.420.130">
    <property type="entry name" value="Dinitrogenase iron-molybdenum cofactor biosynthesis domain"/>
    <property type="match status" value="1"/>
</dbReference>
<dbReference type="PROSITE" id="PS01215">
    <property type="entry name" value="MRP"/>
    <property type="match status" value="1"/>
</dbReference>
<evidence type="ECO:0000259" key="8">
    <source>
        <dbReference type="Pfam" id="PF02579"/>
    </source>
</evidence>
<reference evidence="9" key="2">
    <citation type="submission" date="2020-01" db="EMBL/GenBank/DDBJ databases">
        <authorList>
            <person name="Campanaro S."/>
        </authorList>
    </citation>
    <scope>NUCLEOTIDE SEQUENCE</scope>
    <source>
        <strain evidence="9">AS06rmzACSIP_7</strain>
    </source>
</reference>
<dbReference type="GO" id="GO:0140663">
    <property type="term" value="F:ATP-dependent FeS chaperone activity"/>
    <property type="evidence" value="ECO:0007669"/>
    <property type="project" value="InterPro"/>
</dbReference>
<protein>
    <recommendedName>
        <fullName evidence="6">Iron-sulfur cluster carrier protein</fullName>
    </recommendedName>
</protein>
<dbReference type="STRING" id="909663.GCA_000512235_01880"/>
<dbReference type="InterPro" id="IPR033756">
    <property type="entry name" value="YlxH/NBP35"/>
</dbReference>
<dbReference type="InterPro" id="IPR036105">
    <property type="entry name" value="DiNase_FeMo-co_biosyn_sf"/>
</dbReference>
<dbReference type="Pfam" id="PF10609">
    <property type="entry name" value="ParA"/>
    <property type="match status" value="1"/>
</dbReference>
<keyword evidence="6" id="KW-0378">Hydrolase</keyword>
<dbReference type="GO" id="GO:0005524">
    <property type="term" value="F:ATP binding"/>
    <property type="evidence" value="ECO:0007669"/>
    <property type="project" value="UniProtKB-UniRule"/>
</dbReference>
<dbReference type="FunFam" id="3.40.50.300:FF:001119">
    <property type="entry name" value="Iron-sulfur cluster carrier protein"/>
    <property type="match status" value="1"/>
</dbReference>
<dbReference type="InterPro" id="IPR027417">
    <property type="entry name" value="P-loop_NTPase"/>
</dbReference>
<evidence type="ECO:0000256" key="6">
    <source>
        <dbReference type="HAMAP-Rule" id="MF_02040"/>
    </source>
</evidence>
<evidence type="ECO:0000256" key="3">
    <source>
        <dbReference type="ARBA" id="ARBA00022840"/>
    </source>
</evidence>
<evidence type="ECO:0000256" key="7">
    <source>
        <dbReference type="SAM" id="MobiDB-lite"/>
    </source>
</evidence>
<evidence type="ECO:0000313" key="9">
    <source>
        <dbReference type="EMBL" id="NLW34800.1"/>
    </source>
</evidence>
<dbReference type="Proteomes" id="UP000777265">
    <property type="component" value="Unassembled WGS sequence"/>
</dbReference>
<dbReference type="GO" id="GO:0005829">
    <property type="term" value="C:cytosol"/>
    <property type="evidence" value="ECO:0007669"/>
    <property type="project" value="TreeGrafter"/>
</dbReference>
<comment type="caution">
    <text evidence="9">The sequence shown here is derived from an EMBL/GenBank/DDBJ whole genome shotgun (WGS) entry which is preliminary data.</text>
</comment>
<reference evidence="9" key="1">
    <citation type="journal article" date="2020" name="Biotechnol. Biofuels">
        <title>New insights from the biogas microbiome by comprehensive genome-resolved metagenomics of nearly 1600 species originating from multiple anaerobic digesters.</title>
        <authorList>
            <person name="Campanaro S."/>
            <person name="Treu L."/>
            <person name="Rodriguez-R L.M."/>
            <person name="Kovalovszki A."/>
            <person name="Ziels R.M."/>
            <person name="Maus I."/>
            <person name="Zhu X."/>
            <person name="Kougias P.G."/>
            <person name="Basile A."/>
            <person name="Luo G."/>
            <person name="Schluter A."/>
            <person name="Konstantinidis K.T."/>
            <person name="Angelidaki I."/>
        </authorList>
    </citation>
    <scope>NUCLEOTIDE SEQUENCE</scope>
    <source>
        <strain evidence="9">AS06rmzACSIP_7</strain>
    </source>
</reference>
<dbReference type="CDD" id="cd02037">
    <property type="entry name" value="Mrp_NBP35"/>
    <property type="match status" value="1"/>
</dbReference>
<dbReference type="SUPFAM" id="SSF53146">
    <property type="entry name" value="Nitrogenase accessory factor-like"/>
    <property type="match status" value="1"/>
</dbReference>
<evidence type="ECO:0000256" key="4">
    <source>
        <dbReference type="ARBA" id="ARBA00023004"/>
    </source>
</evidence>
<evidence type="ECO:0000256" key="2">
    <source>
        <dbReference type="ARBA" id="ARBA00022741"/>
    </source>
</evidence>
<gene>
    <name evidence="9" type="ORF">GXY80_04865</name>
</gene>
<dbReference type="PANTHER" id="PTHR23264">
    <property type="entry name" value="NUCLEOTIDE-BINDING PROTEIN NBP35 YEAST -RELATED"/>
    <property type="match status" value="1"/>
</dbReference>
<dbReference type="NCBIfam" id="NF041136">
    <property type="entry name" value="MrpORP"/>
    <property type="match status" value="1"/>
</dbReference>
<feature type="binding site" evidence="6">
    <location>
        <begin position="35"/>
        <end position="42"/>
    </location>
    <ligand>
        <name>ATP</name>
        <dbReference type="ChEBI" id="CHEBI:30616"/>
    </ligand>
</feature>
<evidence type="ECO:0000313" key="10">
    <source>
        <dbReference type="Proteomes" id="UP000777265"/>
    </source>
</evidence>
<name>A0A351U4W2_9BACT</name>
<feature type="region of interest" description="Disordered" evidence="7">
    <location>
        <begin position="278"/>
        <end position="297"/>
    </location>
</feature>
<dbReference type="AlphaFoldDB" id="A0A351U4W2"/>
<dbReference type="GO" id="GO:0016226">
    <property type="term" value="P:iron-sulfur cluster assembly"/>
    <property type="evidence" value="ECO:0007669"/>
    <property type="project" value="InterPro"/>
</dbReference>
<keyword evidence="2 6" id="KW-0547">Nucleotide-binding</keyword>
<dbReference type="EMBL" id="JAAYEE010000081">
    <property type="protein sequence ID" value="NLW34800.1"/>
    <property type="molecule type" value="Genomic_DNA"/>
</dbReference>
<keyword evidence="5 6" id="KW-0411">Iron-sulfur</keyword>
<evidence type="ECO:0000256" key="5">
    <source>
        <dbReference type="ARBA" id="ARBA00023014"/>
    </source>
</evidence>
<accession>A0A351U4W2</accession>
<dbReference type="Pfam" id="PF02579">
    <property type="entry name" value="Nitro_FeMo-Co"/>
    <property type="match status" value="1"/>
</dbReference>
<keyword evidence="3 6" id="KW-0067">ATP-binding</keyword>
<sequence>MSTCEQDDQRNPLLEKVAMIETLKQIDNILIVVSGKGGVGKSTVAVNLALSLSLKGFRTGILDVDIHGPSVPKLLNLNGKIPEVKNEEIIPLVYPPDLRVMSMGFLLQGTDQAVIWRGPLKYNMIKDFIANVKWGKLDYLVVDCPPGTGDEPLSVSQFLKEKAHAVIVTTPQHVATIDVAKCITFCRHLDLPMAGIIENMSGFVCPHCGKTVDIFSKGGGELLATEYNVPFLGSIPLDPDIARSGDEEQPYVHYYPQTATAKVFEEIVAKIAKIRTEDRKDPEKTELTPPVSKNDRGKIAVPTADRKLCAHFGHCEAFAIFETGDNGTILNETYVNPPPHEPGLLPEWLSGQGVTCVLAGGMGSRAKELFAAKGVHVVTGAQGENPRSIVEDYLKGALETGANTCDH</sequence>
<dbReference type="HAMAP" id="MF_02040">
    <property type="entry name" value="Mrp_NBP35"/>
    <property type="match status" value="1"/>
</dbReference>
<organism evidence="9 10">
    <name type="scientific">Syntrophorhabdus aromaticivorans</name>
    <dbReference type="NCBI Taxonomy" id="328301"/>
    <lineage>
        <taxon>Bacteria</taxon>
        <taxon>Pseudomonadati</taxon>
        <taxon>Thermodesulfobacteriota</taxon>
        <taxon>Syntrophorhabdia</taxon>
        <taxon>Syntrophorhabdales</taxon>
        <taxon>Syntrophorhabdaceae</taxon>
        <taxon>Syntrophorhabdus</taxon>
    </lineage>
</organism>
<dbReference type="SUPFAM" id="SSF52540">
    <property type="entry name" value="P-loop containing nucleoside triphosphate hydrolases"/>
    <property type="match status" value="1"/>
</dbReference>
<dbReference type="CDD" id="cd00562">
    <property type="entry name" value="NifX_NifB"/>
    <property type="match status" value="1"/>
</dbReference>
<proteinExistence type="inferred from homology"/>
<comment type="subunit">
    <text evidence="6">Homodimer.</text>
</comment>
<dbReference type="GO" id="GO:0046872">
    <property type="term" value="F:metal ion binding"/>
    <property type="evidence" value="ECO:0007669"/>
    <property type="project" value="UniProtKB-KW"/>
</dbReference>
<dbReference type="GO" id="GO:0051536">
    <property type="term" value="F:iron-sulfur cluster binding"/>
    <property type="evidence" value="ECO:0007669"/>
    <property type="project" value="UniProtKB-UniRule"/>
</dbReference>
<dbReference type="GO" id="GO:0016887">
    <property type="term" value="F:ATP hydrolysis activity"/>
    <property type="evidence" value="ECO:0007669"/>
    <property type="project" value="UniProtKB-UniRule"/>
</dbReference>
<dbReference type="PANTHER" id="PTHR23264:SF19">
    <property type="entry name" value="CYTOSOLIC FE-S CLUSTER ASSEMBLY FACTOR NUBP2"/>
    <property type="match status" value="1"/>
</dbReference>
<evidence type="ECO:0000256" key="1">
    <source>
        <dbReference type="ARBA" id="ARBA00022723"/>
    </source>
</evidence>